<feature type="compositionally biased region" description="Low complexity" evidence="7">
    <location>
        <begin position="222"/>
        <end position="231"/>
    </location>
</feature>
<feature type="region of interest" description="Disordered" evidence="7">
    <location>
        <begin position="192"/>
        <end position="276"/>
    </location>
</feature>
<evidence type="ECO:0000256" key="2">
    <source>
        <dbReference type="ARBA" id="ARBA00023012"/>
    </source>
</evidence>
<sequence length="276" mass="30314">MHRGRTVSVDRLIDALWGDAPPASDVRTLRSKVSQLRRTLEDAEPGSRHLIESRPQGYLLRVDDDAVDAGRFEALLRRAQAVTGDPRTKSRLLGEAAKLWRGATAFADDADKEFVRVEARRLEEQHLVAHEELAEARLELGEHAVLAGELGELVAAHPLRERLRSMHVRALYLAGRQSEALASLGELRDRLRKRSRRRAGRAAPGDSAARHSPRPGHRARAPRTQQPARAADGPDRPHRGGAGHRRAAGVRSVGDADRPRRGRQDTACAGSGGTPR</sequence>
<dbReference type="InterPro" id="IPR011990">
    <property type="entry name" value="TPR-like_helical_dom_sf"/>
</dbReference>
<evidence type="ECO:0000256" key="3">
    <source>
        <dbReference type="ARBA" id="ARBA00023015"/>
    </source>
</evidence>
<keyword evidence="4 6" id="KW-0238">DNA-binding</keyword>
<dbReference type="SUPFAM" id="SSF46894">
    <property type="entry name" value="C-terminal effector domain of the bipartite response regulators"/>
    <property type="match status" value="1"/>
</dbReference>
<dbReference type="Gene3D" id="1.10.10.10">
    <property type="entry name" value="Winged helix-like DNA-binding domain superfamily/Winged helix DNA-binding domain"/>
    <property type="match status" value="1"/>
</dbReference>
<evidence type="ECO:0000256" key="7">
    <source>
        <dbReference type="SAM" id="MobiDB-lite"/>
    </source>
</evidence>
<keyword evidence="5" id="KW-0804">Transcription</keyword>
<dbReference type="Pfam" id="PF03704">
    <property type="entry name" value="BTAD"/>
    <property type="match status" value="1"/>
</dbReference>
<dbReference type="InterPro" id="IPR001867">
    <property type="entry name" value="OmpR/PhoB-type_DNA-bd"/>
</dbReference>
<evidence type="ECO:0000256" key="4">
    <source>
        <dbReference type="ARBA" id="ARBA00023125"/>
    </source>
</evidence>
<feature type="compositionally biased region" description="Basic and acidic residues" evidence="7">
    <location>
        <begin position="254"/>
        <end position="264"/>
    </location>
</feature>
<dbReference type="EMBL" id="JBEPBX010000049">
    <property type="protein sequence ID" value="MER6618023.1"/>
    <property type="molecule type" value="Genomic_DNA"/>
</dbReference>
<keyword evidence="10" id="KW-1185">Reference proteome</keyword>
<comment type="similarity">
    <text evidence="1">Belongs to the AfsR/DnrI/RedD regulatory family.</text>
</comment>
<feature type="compositionally biased region" description="Basic residues" evidence="7">
    <location>
        <begin position="211"/>
        <end position="221"/>
    </location>
</feature>
<comment type="caution">
    <text evidence="9">The sequence shown here is derived from an EMBL/GenBank/DDBJ whole genome shotgun (WGS) entry which is preliminary data.</text>
</comment>
<feature type="DNA-binding region" description="OmpR/PhoB-type" evidence="6">
    <location>
        <begin position="1"/>
        <end position="62"/>
    </location>
</feature>
<evidence type="ECO:0000256" key="6">
    <source>
        <dbReference type="PROSITE-ProRule" id="PRU01091"/>
    </source>
</evidence>
<evidence type="ECO:0000256" key="5">
    <source>
        <dbReference type="ARBA" id="ARBA00023163"/>
    </source>
</evidence>
<dbReference type="CDD" id="cd15831">
    <property type="entry name" value="BTAD"/>
    <property type="match status" value="1"/>
</dbReference>
<keyword evidence="2" id="KW-0902">Two-component regulatory system</keyword>
<keyword evidence="3" id="KW-0805">Transcription regulation</keyword>
<dbReference type="Gene3D" id="1.25.40.10">
    <property type="entry name" value="Tetratricopeptide repeat domain"/>
    <property type="match status" value="1"/>
</dbReference>
<dbReference type="PANTHER" id="PTHR35807">
    <property type="entry name" value="TRANSCRIPTIONAL REGULATOR REDD-RELATED"/>
    <property type="match status" value="1"/>
</dbReference>
<dbReference type="InterPro" id="IPR036388">
    <property type="entry name" value="WH-like_DNA-bd_sf"/>
</dbReference>
<gene>
    <name evidence="9" type="ORF">ABT276_32895</name>
</gene>
<dbReference type="InterPro" id="IPR005158">
    <property type="entry name" value="BTAD"/>
</dbReference>
<dbReference type="PANTHER" id="PTHR35807:SF1">
    <property type="entry name" value="TRANSCRIPTIONAL REGULATOR REDD"/>
    <property type="match status" value="1"/>
</dbReference>
<dbReference type="RefSeq" id="WP_351979005.1">
    <property type="nucleotide sequence ID" value="NZ_JBEPBX010000049.1"/>
</dbReference>
<dbReference type="SMART" id="SM00862">
    <property type="entry name" value="Trans_reg_C"/>
    <property type="match status" value="1"/>
</dbReference>
<protein>
    <submittedName>
        <fullName evidence="9">AfsR/SARP family transcriptional regulator</fullName>
    </submittedName>
</protein>
<proteinExistence type="inferred from homology"/>
<name>A0ABV1V4Q4_9ACTN</name>
<evidence type="ECO:0000313" key="9">
    <source>
        <dbReference type="EMBL" id="MER6618023.1"/>
    </source>
</evidence>
<accession>A0ABV1V4Q4</accession>
<dbReference type="Proteomes" id="UP001445472">
    <property type="component" value="Unassembled WGS sequence"/>
</dbReference>
<feature type="compositionally biased region" description="Basic residues" evidence="7">
    <location>
        <begin position="239"/>
        <end position="248"/>
    </location>
</feature>
<feature type="domain" description="OmpR/PhoB-type" evidence="8">
    <location>
        <begin position="1"/>
        <end position="62"/>
    </location>
</feature>
<dbReference type="PROSITE" id="PS51755">
    <property type="entry name" value="OMPR_PHOB"/>
    <property type="match status" value="1"/>
</dbReference>
<dbReference type="SMART" id="SM01043">
    <property type="entry name" value="BTAD"/>
    <property type="match status" value="1"/>
</dbReference>
<reference evidence="9 10" key="1">
    <citation type="submission" date="2024-06" db="EMBL/GenBank/DDBJ databases">
        <title>The Natural Products Discovery Center: Release of the First 8490 Sequenced Strains for Exploring Actinobacteria Biosynthetic Diversity.</title>
        <authorList>
            <person name="Kalkreuter E."/>
            <person name="Kautsar S.A."/>
            <person name="Yang D."/>
            <person name="Bader C.D."/>
            <person name="Teijaro C.N."/>
            <person name="Fluegel L."/>
            <person name="Davis C.M."/>
            <person name="Simpson J.R."/>
            <person name="Lauterbach L."/>
            <person name="Steele A.D."/>
            <person name="Gui C."/>
            <person name="Meng S."/>
            <person name="Li G."/>
            <person name="Viehrig K."/>
            <person name="Ye F."/>
            <person name="Su P."/>
            <person name="Kiefer A.F."/>
            <person name="Nichols A."/>
            <person name="Cepeda A.J."/>
            <person name="Yan W."/>
            <person name="Fan B."/>
            <person name="Jiang Y."/>
            <person name="Adhikari A."/>
            <person name="Zheng C.-J."/>
            <person name="Schuster L."/>
            <person name="Cowan T.M."/>
            <person name="Smanski M.J."/>
            <person name="Chevrette M.G."/>
            <person name="De Carvalho L.P.S."/>
            <person name="Shen B."/>
        </authorList>
    </citation>
    <scope>NUCLEOTIDE SEQUENCE [LARGE SCALE GENOMIC DNA]</scope>
    <source>
        <strain evidence="9 10">NPDC000837</strain>
    </source>
</reference>
<dbReference type="SUPFAM" id="SSF48452">
    <property type="entry name" value="TPR-like"/>
    <property type="match status" value="1"/>
</dbReference>
<organism evidence="9 10">
    <name type="scientific">Streptomyces xantholiticus</name>
    <dbReference type="NCBI Taxonomy" id="68285"/>
    <lineage>
        <taxon>Bacteria</taxon>
        <taxon>Bacillati</taxon>
        <taxon>Actinomycetota</taxon>
        <taxon>Actinomycetes</taxon>
        <taxon>Kitasatosporales</taxon>
        <taxon>Streptomycetaceae</taxon>
        <taxon>Streptomyces</taxon>
    </lineage>
</organism>
<evidence type="ECO:0000259" key="8">
    <source>
        <dbReference type="PROSITE" id="PS51755"/>
    </source>
</evidence>
<dbReference type="InterPro" id="IPR016032">
    <property type="entry name" value="Sig_transdc_resp-reg_C-effctor"/>
</dbReference>
<evidence type="ECO:0000256" key="1">
    <source>
        <dbReference type="ARBA" id="ARBA00005820"/>
    </source>
</evidence>
<dbReference type="Pfam" id="PF00486">
    <property type="entry name" value="Trans_reg_C"/>
    <property type="match status" value="1"/>
</dbReference>
<evidence type="ECO:0000313" key="10">
    <source>
        <dbReference type="Proteomes" id="UP001445472"/>
    </source>
</evidence>
<dbReference type="InterPro" id="IPR051677">
    <property type="entry name" value="AfsR-DnrI-RedD_regulator"/>
</dbReference>